<dbReference type="RefSeq" id="WP_284921285.1">
    <property type="nucleotide sequence ID" value="NZ_CP126980.1"/>
</dbReference>
<dbReference type="InterPro" id="IPR013786">
    <property type="entry name" value="AcylCoA_DH/ox_N"/>
</dbReference>
<organism evidence="4 5">
    <name type="scientific">Actinoplanes oblitus</name>
    <dbReference type="NCBI Taxonomy" id="3040509"/>
    <lineage>
        <taxon>Bacteria</taxon>
        <taxon>Bacillati</taxon>
        <taxon>Actinomycetota</taxon>
        <taxon>Actinomycetes</taxon>
        <taxon>Micromonosporales</taxon>
        <taxon>Micromonosporaceae</taxon>
        <taxon>Actinoplanes</taxon>
    </lineage>
</organism>
<proteinExistence type="predicted"/>
<name>A0ABY8WPN8_9ACTN</name>
<dbReference type="EMBL" id="CP126980">
    <property type="protein sequence ID" value="WIM99846.1"/>
    <property type="molecule type" value="Genomic_DNA"/>
</dbReference>
<dbReference type="PIRSF" id="PIRSF016578">
    <property type="entry name" value="HsaA"/>
    <property type="match status" value="1"/>
</dbReference>
<dbReference type="Gene3D" id="2.40.110.10">
    <property type="entry name" value="Butyryl-CoA Dehydrogenase, subunit A, domain 2"/>
    <property type="match status" value="1"/>
</dbReference>
<keyword evidence="1 4" id="KW-0560">Oxidoreductase</keyword>
<dbReference type="Gene3D" id="1.20.140.10">
    <property type="entry name" value="Butyryl-CoA Dehydrogenase, subunit A, domain 3"/>
    <property type="match status" value="1"/>
</dbReference>
<dbReference type="Pfam" id="PF02771">
    <property type="entry name" value="Acyl-CoA_dh_N"/>
    <property type="match status" value="1"/>
</dbReference>
<feature type="domain" description="Acyl-CoA dehydrogenase/oxidase N-terminal" evidence="2">
    <location>
        <begin position="14"/>
        <end position="115"/>
    </location>
</feature>
<reference evidence="4 5" key="1">
    <citation type="submission" date="2023-06" db="EMBL/GenBank/DDBJ databases">
        <authorList>
            <person name="Yushchuk O."/>
            <person name="Binda E."/>
            <person name="Ruckert-Reed C."/>
            <person name="Fedorenko V."/>
            <person name="Kalinowski J."/>
            <person name="Marinelli F."/>
        </authorList>
    </citation>
    <scope>NUCLEOTIDE SEQUENCE [LARGE SCALE GENOMIC DNA]</scope>
    <source>
        <strain evidence="4 5">NRRL 3884</strain>
    </source>
</reference>
<dbReference type="Gene3D" id="1.10.540.10">
    <property type="entry name" value="Acyl-CoA dehydrogenase/oxidase, N-terminal domain"/>
    <property type="match status" value="1"/>
</dbReference>
<feature type="domain" description="Acyl-CoA dehydrogenase C-terminal" evidence="3">
    <location>
        <begin position="242"/>
        <end position="365"/>
    </location>
</feature>
<gene>
    <name evidence="4" type="ORF">ACTOB_003511</name>
</gene>
<dbReference type="PANTHER" id="PTHR43884:SF12">
    <property type="entry name" value="ISOVALERYL-COA DEHYDROGENASE, MITOCHONDRIAL-RELATED"/>
    <property type="match status" value="1"/>
</dbReference>
<dbReference type="InterPro" id="IPR036250">
    <property type="entry name" value="AcylCo_DH-like_C"/>
</dbReference>
<dbReference type="InterPro" id="IPR037069">
    <property type="entry name" value="AcylCoA_DH/ox_N_sf"/>
</dbReference>
<keyword evidence="5" id="KW-1185">Reference proteome</keyword>
<dbReference type="SUPFAM" id="SSF56645">
    <property type="entry name" value="Acyl-CoA dehydrogenase NM domain-like"/>
    <property type="match status" value="1"/>
</dbReference>
<evidence type="ECO:0000313" key="5">
    <source>
        <dbReference type="Proteomes" id="UP001240150"/>
    </source>
</evidence>
<evidence type="ECO:0000259" key="2">
    <source>
        <dbReference type="Pfam" id="PF02771"/>
    </source>
</evidence>
<dbReference type="SUPFAM" id="SSF47203">
    <property type="entry name" value="Acyl-CoA dehydrogenase C-terminal domain-like"/>
    <property type="match status" value="1"/>
</dbReference>
<dbReference type="GO" id="GO:0016491">
    <property type="term" value="F:oxidoreductase activity"/>
    <property type="evidence" value="ECO:0007669"/>
    <property type="project" value="UniProtKB-KW"/>
</dbReference>
<dbReference type="EC" id="1.-.-.-" evidence="4"/>
<dbReference type="InterPro" id="IPR046373">
    <property type="entry name" value="Acyl-CoA_Oxase/DH_mid-dom_sf"/>
</dbReference>
<dbReference type="InterPro" id="IPR013107">
    <property type="entry name" value="Acyl-CoA_DH_C"/>
</dbReference>
<dbReference type="InterPro" id="IPR009100">
    <property type="entry name" value="AcylCoA_DH/oxidase_NM_dom_sf"/>
</dbReference>
<protein>
    <submittedName>
        <fullName evidence="4">Acyl-CoA dehydrogenase family protein</fullName>
        <ecNumber evidence="4">1.-.-.-</ecNumber>
    </submittedName>
</protein>
<evidence type="ECO:0000313" key="4">
    <source>
        <dbReference type="EMBL" id="WIM99846.1"/>
    </source>
</evidence>
<evidence type="ECO:0000256" key="1">
    <source>
        <dbReference type="ARBA" id="ARBA00023002"/>
    </source>
</evidence>
<sequence length="392" mass="41266">MTAVAAPSLDLSARVARVAAVALEHARRTDDEAVFQVEALAELRASGLLGLLVPVAHGGLGGGPADLIDCAESLARADLSVALIFAMHCQQVAVLARYGGEELRDTLLPRIAAGERYLASVTTAPGSGGHLLSAAAPLRETGDGLLIERFAPIVTGGAHADGFLLTMGSPGGSAPGQVCLVYADRAQLLITESGQWQPMGMRASHSVALRLTGTVPGHQLIGGPHGFREISLALFSPLAHLGWAACWLGAAAGALSRVAALVRSPAGRQRIDHRSELLLTRLARARHRIDAVHALLRHAQHTVERGGDLSAAPVQMLLNGLKVTAAESCRQAVEELIDAVGLRHGYFKDSATYLERVLRDLRSAALNYHNDRLDLADGRLVLLDRSVTHVAG</sequence>
<dbReference type="PANTHER" id="PTHR43884">
    <property type="entry name" value="ACYL-COA DEHYDROGENASE"/>
    <property type="match status" value="1"/>
</dbReference>
<accession>A0ABY8WPN8</accession>
<evidence type="ECO:0000259" key="3">
    <source>
        <dbReference type="Pfam" id="PF08028"/>
    </source>
</evidence>
<dbReference type="Pfam" id="PF08028">
    <property type="entry name" value="Acyl-CoA_dh_2"/>
    <property type="match status" value="1"/>
</dbReference>
<dbReference type="Proteomes" id="UP001240150">
    <property type="component" value="Chromosome"/>
</dbReference>